<dbReference type="Proteomes" id="UP000233440">
    <property type="component" value="Unassembled WGS sequence"/>
</dbReference>
<accession>A0A2N3LHH6</accession>
<dbReference type="AlphaFoldDB" id="A0A2N3LHH6"/>
<evidence type="ECO:0000313" key="1">
    <source>
        <dbReference type="EMBL" id="PKR84049.1"/>
    </source>
</evidence>
<comment type="caution">
    <text evidence="1">The sequence shown here is derived from an EMBL/GenBank/DDBJ whole genome shotgun (WGS) entry which is preliminary data.</text>
</comment>
<keyword evidence="2" id="KW-1185">Reference proteome</keyword>
<dbReference type="OrthoDB" id="3267759at2"/>
<organism evidence="1 2">
    <name type="scientific">Heyndrickxia camelliae</name>
    <dbReference type="NCBI Taxonomy" id="1707093"/>
    <lineage>
        <taxon>Bacteria</taxon>
        <taxon>Bacillati</taxon>
        <taxon>Bacillota</taxon>
        <taxon>Bacilli</taxon>
        <taxon>Bacillales</taxon>
        <taxon>Bacillaceae</taxon>
        <taxon>Heyndrickxia</taxon>
    </lineage>
</organism>
<proteinExistence type="predicted"/>
<protein>
    <submittedName>
        <fullName evidence="1">Uncharacterized protein</fullName>
    </submittedName>
</protein>
<dbReference type="EMBL" id="PIQO01000013">
    <property type="protein sequence ID" value="PKR84049.1"/>
    <property type="molecule type" value="Genomic_DNA"/>
</dbReference>
<name>A0A2N3LHH6_9BACI</name>
<reference evidence="1 2" key="1">
    <citation type="submission" date="2017-11" db="EMBL/GenBank/DDBJ databases">
        <title>Bacillus camelliae sp. nov., isolated from pu'er tea.</title>
        <authorList>
            <person name="Niu L."/>
        </authorList>
    </citation>
    <scope>NUCLEOTIDE SEQUENCE [LARGE SCALE GENOMIC DNA]</scope>
    <source>
        <strain evidence="1 2">7578-1</strain>
    </source>
</reference>
<gene>
    <name evidence="1" type="ORF">CWO92_16160</name>
</gene>
<evidence type="ECO:0000313" key="2">
    <source>
        <dbReference type="Proteomes" id="UP000233440"/>
    </source>
</evidence>
<sequence>MQRGKPKKRSSPVSDEELFTRLLYYGISVLHLTMDEFWLMPFGLLLDLWECHKQYQGLAKPKREMFIDDIIPDGI</sequence>